<dbReference type="AlphaFoldDB" id="A0A8J5HCV7"/>
<feature type="domain" description="Peptidase A1" evidence="6">
    <location>
        <begin position="28"/>
        <end position="358"/>
    </location>
</feature>
<dbReference type="PANTHER" id="PTHR47965:SF77">
    <property type="entry name" value="ASPARTIC PROTEINASE PCS1"/>
    <property type="match status" value="1"/>
</dbReference>
<comment type="caution">
    <text evidence="7">The sequence shown here is derived from an EMBL/GenBank/DDBJ whole genome shotgun (WGS) entry which is preliminary data.</text>
</comment>
<dbReference type="Proteomes" id="UP000734854">
    <property type="component" value="Unassembled WGS sequence"/>
</dbReference>
<dbReference type="Gene3D" id="2.40.70.10">
    <property type="entry name" value="Acid Proteases"/>
    <property type="match status" value="2"/>
</dbReference>
<evidence type="ECO:0000256" key="1">
    <source>
        <dbReference type="ARBA" id="ARBA00007447"/>
    </source>
</evidence>
<evidence type="ECO:0000256" key="4">
    <source>
        <dbReference type="ARBA" id="ARBA00022801"/>
    </source>
</evidence>
<dbReference type="GO" id="GO:0006508">
    <property type="term" value="P:proteolysis"/>
    <property type="evidence" value="ECO:0007669"/>
    <property type="project" value="UniProtKB-KW"/>
</dbReference>
<dbReference type="InterPro" id="IPR032799">
    <property type="entry name" value="TAXi_C"/>
</dbReference>
<keyword evidence="2" id="KW-0645">Protease</keyword>
<dbReference type="CDD" id="cd05476">
    <property type="entry name" value="pepsin_A_like_plant"/>
    <property type="match status" value="1"/>
</dbReference>
<organism evidence="7 8">
    <name type="scientific">Zingiber officinale</name>
    <name type="common">Ginger</name>
    <name type="synonym">Amomum zingiber</name>
    <dbReference type="NCBI Taxonomy" id="94328"/>
    <lineage>
        <taxon>Eukaryota</taxon>
        <taxon>Viridiplantae</taxon>
        <taxon>Streptophyta</taxon>
        <taxon>Embryophyta</taxon>
        <taxon>Tracheophyta</taxon>
        <taxon>Spermatophyta</taxon>
        <taxon>Magnoliopsida</taxon>
        <taxon>Liliopsida</taxon>
        <taxon>Zingiberales</taxon>
        <taxon>Zingiberaceae</taxon>
        <taxon>Zingiber</taxon>
    </lineage>
</organism>
<dbReference type="InterPro" id="IPR001461">
    <property type="entry name" value="Aspartic_peptidase_A1"/>
</dbReference>
<name>A0A8J5HCV7_ZINOF</name>
<dbReference type="InterPro" id="IPR032861">
    <property type="entry name" value="TAXi_N"/>
</dbReference>
<evidence type="ECO:0000256" key="5">
    <source>
        <dbReference type="ARBA" id="ARBA00023180"/>
    </source>
</evidence>
<keyword evidence="8" id="KW-1185">Reference proteome</keyword>
<dbReference type="InterPro" id="IPR021109">
    <property type="entry name" value="Peptidase_aspartic_dom_sf"/>
</dbReference>
<dbReference type="PROSITE" id="PS51767">
    <property type="entry name" value="PEPTIDASE_A1"/>
    <property type="match status" value="1"/>
</dbReference>
<accession>A0A8J5HCV7</accession>
<reference evidence="7 8" key="1">
    <citation type="submission" date="2020-08" db="EMBL/GenBank/DDBJ databases">
        <title>Plant Genome Project.</title>
        <authorList>
            <person name="Zhang R.-G."/>
        </authorList>
    </citation>
    <scope>NUCLEOTIDE SEQUENCE [LARGE SCALE GENOMIC DNA]</scope>
    <source>
        <tissue evidence="7">Rhizome</tissue>
    </source>
</reference>
<dbReference type="EMBL" id="JACMSC010000004">
    <property type="protein sequence ID" value="KAG6523985.1"/>
    <property type="molecule type" value="Genomic_DNA"/>
</dbReference>
<dbReference type="SUPFAM" id="SSF50630">
    <property type="entry name" value="Acid proteases"/>
    <property type="match status" value="1"/>
</dbReference>
<comment type="similarity">
    <text evidence="1">Belongs to the peptidase A1 family.</text>
</comment>
<dbReference type="InterPro" id="IPR033121">
    <property type="entry name" value="PEPTIDASE_A1"/>
</dbReference>
<dbReference type="GO" id="GO:0004190">
    <property type="term" value="F:aspartic-type endopeptidase activity"/>
    <property type="evidence" value="ECO:0007669"/>
    <property type="project" value="UniProtKB-KW"/>
</dbReference>
<sequence>MPLRAQKVTPLSLPKPAQKLLFRHNVSLTVLLAVGTPPQNVSMVLDTGSELSWLLCNATAAPFFDPRRSATYSPVYCVSPTCRDRGRDLPTPPVCDATSLAGLCHVYLSYADASYADGALSTDDFLVGGSAPMSTVFGCVGNAYSAADGDSNVVGLLGMNRGSLSFVTQSGIRRFSYCIPDGETAGVLLLGDAAPPFLLPLNYTPFIQISLPLPYFDRVAYSIQLDGIRFTFLLGPAYDALKAEFSRQTLGKLAPLAEPDFVFQGAFDLCFRVPAERPAPPTELPAVSLLLRGGAEVAVAGERLLYRALGEARGADAVWCFTFGNSDLVPLSMYVIGHHHQQNIWVEYDLENSRVGFAPARCDQASQVLGVASP</sequence>
<proteinExistence type="inferred from homology"/>
<dbReference type="Pfam" id="PF14541">
    <property type="entry name" value="TAXi_C"/>
    <property type="match status" value="1"/>
</dbReference>
<protein>
    <recommendedName>
        <fullName evidence="6">Peptidase A1 domain-containing protein</fullName>
    </recommendedName>
</protein>
<dbReference type="InterPro" id="IPR034161">
    <property type="entry name" value="Pepsin-like_plant"/>
</dbReference>
<keyword evidence="4" id="KW-0378">Hydrolase</keyword>
<evidence type="ECO:0000313" key="7">
    <source>
        <dbReference type="EMBL" id="KAG6523985.1"/>
    </source>
</evidence>
<dbReference type="Pfam" id="PF14543">
    <property type="entry name" value="TAXi_N"/>
    <property type="match status" value="1"/>
</dbReference>
<dbReference type="PANTHER" id="PTHR47965">
    <property type="entry name" value="ASPARTYL PROTEASE-RELATED"/>
    <property type="match status" value="1"/>
</dbReference>
<evidence type="ECO:0000256" key="2">
    <source>
        <dbReference type="ARBA" id="ARBA00022670"/>
    </source>
</evidence>
<keyword evidence="5" id="KW-0325">Glycoprotein</keyword>
<gene>
    <name evidence="7" type="ORF">ZIOFF_013874</name>
</gene>
<dbReference type="FunFam" id="2.40.70.10:FF:000073">
    <property type="entry name" value="Aspartic proteinase PCS1"/>
    <property type="match status" value="1"/>
</dbReference>
<evidence type="ECO:0000313" key="8">
    <source>
        <dbReference type="Proteomes" id="UP000734854"/>
    </source>
</evidence>
<evidence type="ECO:0000259" key="6">
    <source>
        <dbReference type="PROSITE" id="PS51767"/>
    </source>
</evidence>
<keyword evidence="3" id="KW-0064">Aspartyl protease</keyword>
<evidence type="ECO:0000256" key="3">
    <source>
        <dbReference type="ARBA" id="ARBA00022750"/>
    </source>
</evidence>